<evidence type="ECO:0000313" key="3">
    <source>
        <dbReference type="Proteomes" id="UP000515308"/>
    </source>
</evidence>
<dbReference type="EMBL" id="LR865375">
    <property type="protein sequence ID" value="CAD2100853.1"/>
    <property type="molecule type" value="Genomic_DNA"/>
</dbReference>
<feature type="signal peptide" evidence="1">
    <location>
        <begin position="1"/>
        <end position="25"/>
    </location>
</feature>
<name>A0A6V7SRY1_PLAVN</name>
<evidence type="ECO:0000256" key="1">
    <source>
        <dbReference type="SAM" id="SignalP"/>
    </source>
</evidence>
<dbReference type="SUPFAM" id="SSF55961">
    <property type="entry name" value="Bet v1-like"/>
    <property type="match status" value="1"/>
</dbReference>
<reference evidence="2 3" key="1">
    <citation type="submission" date="2020-08" db="EMBL/GenBank/DDBJ databases">
        <authorList>
            <person name="Ramaprasad A."/>
        </authorList>
    </citation>
    <scope>NUCLEOTIDE SEQUENCE [LARGE SCALE GENOMIC DNA]</scope>
</reference>
<proteinExistence type="predicted"/>
<sequence>MNKGYIKIALAFLSVAGCMQNIAFASEHALSTNSLNKESKQQLFIDPEEDKQQLFIDPEEAKQAADVMADALAIAQEHAQISEDYKLYSKNGDGATLYFKKINETDIGKLDFIVSNPDSYDDIISMLLDPNGPKKIYNTFVDGHVSRIYDPNLLIIRRQYKSNIIGLQRYCYALVNKVELSDDETAIIMVSSDTNDRDSKDYEIHLNPIVESANFFKPDIDPLEDIRNANVPKMHVNLAAFFIKKEADCIKITIISSIDYNAPSYISQIALRKIASTNFLQATKLRDIFKKE</sequence>
<evidence type="ECO:0000313" key="2">
    <source>
        <dbReference type="EMBL" id="CAD2100853.1"/>
    </source>
</evidence>
<dbReference type="InterPro" id="IPR023393">
    <property type="entry name" value="START-like_dom_sf"/>
</dbReference>
<protein>
    <submittedName>
        <fullName evidence="2">Fam-a protein</fullName>
    </submittedName>
</protein>
<dbReference type="InterPro" id="IPR006486">
    <property type="entry name" value="PYST_A"/>
</dbReference>
<gene>
    <name evidence="2" type="ORF">PVLDE_1303300</name>
</gene>
<dbReference type="Gene3D" id="3.30.530.20">
    <property type="match status" value="1"/>
</dbReference>
<dbReference type="NCBIfam" id="TIGR01599">
    <property type="entry name" value="PYST-A"/>
    <property type="match status" value="1"/>
</dbReference>
<dbReference type="VEuPathDB" id="PlasmoDB:PVLDE_1303300"/>
<dbReference type="PROSITE" id="PS51257">
    <property type="entry name" value="PROKAR_LIPOPROTEIN"/>
    <property type="match status" value="1"/>
</dbReference>
<feature type="chain" id="PRO_5028168179" evidence="1">
    <location>
        <begin position="26"/>
        <end position="292"/>
    </location>
</feature>
<accession>A0A6V7SRY1</accession>
<keyword evidence="1" id="KW-0732">Signal</keyword>
<organism evidence="2 3">
    <name type="scientific">Plasmodium vinckei lentum</name>
    <dbReference type="NCBI Taxonomy" id="138297"/>
    <lineage>
        <taxon>Eukaryota</taxon>
        <taxon>Sar</taxon>
        <taxon>Alveolata</taxon>
        <taxon>Apicomplexa</taxon>
        <taxon>Aconoidasida</taxon>
        <taxon>Haemosporida</taxon>
        <taxon>Plasmodiidae</taxon>
        <taxon>Plasmodium</taxon>
        <taxon>Plasmodium (Vinckeia)</taxon>
    </lineage>
</organism>
<dbReference type="AlphaFoldDB" id="A0A6V7SRY1"/>
<dbReference type="Proteomes" id="UP000515308">
    <property type="component" value="Chromosome PVLDE_13"/>
</dbReference>